<proteinExistence type="predicted"/>
<reference evidence="1 2" key="1">
    <citation type="submission" date="2016-11" db="EMBL/GenBank/DDBJ databases">
        <authorList>
            <person name="Jaros S."/>
            <person name="Januszkiewicz K."/>
            <person name="Wedrychowicz H."/>
        </authorList>
    </citation>
    <scope>NUCLEOTIDE SEQUENCE [LARGE SCALE GENOMIC DNA]</scope>
    <source>
        <strain evidence="1 2">DSM 9297</strain>
    </source>
</reference>
<dbReference type="RefSeq" id="WP_143165359.1">
    <property type="nucleotide sequence ID" value="NZ_FQWV01000002.1"/>
</dbReference>
<keyword evidence="2" id="KW-1185">Reference proteome</keyword>
<evidence type="ECO:0000313" key="2">
    <source>
        <dbReference type="Proteomes" id="UP000184357"/>
    </source>
</evidence>
<dbReference type="Proteomes" id="UP000184357">
    <property type="component" value="Unassembled WGS sequence"/>
</dbReference>
<name>A0A1M5LWZ0_9EURY</name>
<evidence type="ECO:0008006" key="3">
    <source>
        <dbReference type="Google" id="ProtNLM"/>
    </source>
</evidence>
<organism evidence="1 2">
    <name type="scientific">Halobaculum gomorrense</name>
    <dbReference type="NCBI Taxonomy" id="43928"/>
    <lineage>
        <taxon>Archaea</taxon>
        <taxon>Methanobacteriati</taxon>
        <taxon>Methanobacteriota</taxon>
        <taxon>Stenosarchaea group</taxon>
        <taxon>Halobacteria</taxon>
        <taxon>Halobacteriales</taxon>
        <taxon>Haloferacaceae</taxon>
        <taxon>Halobaculum</taxon>
    </lineage>
</organism>
<accession>A0A1M5LWZ0</accession>
<protein>
    <recommendedName>
        <fullName evidence="3">LexA-binding, inner membrane-associated hydrolase</fullName>
    </recommendedName>
</protein>
<dbReference type="STRING" id="43928.SAMN05443636_0795"/>
<dbReference type="AlphaFoldDB" id="A0A1M5LWZ0"/>
<dbReference type="EMBL" id="FQWV01000002">
    <property type="protein sequence ID" value="SHG69169.1"/>
    <property type="molecule type" value="Genomic_DNA"/>
</dbReference>
<sequence length="202" mass="20779">MMATTHALLGVVVGLGTLALAPEAGPVVLAGALGGIAPDLDLLGDHRKDLHFPGYGTFAAALAVAVAAVAPSPATLSLAAFLVAAALHAVSDILGGDLTLRPWEATGDRAVYEHLRGRWHPPRRWIRYDGAPEDFLVGLALALPAAATLDGPARAAIVGLVVVSAVYTLARRSLVDAGERIVAAVPESVLTVVPETLVEDLR</sequence>
<gene>
    <name evidence="1" type="ORF">SAMN05443636_0795</name>
</gene>
<dbReference type="OrthoDB" id="204671at2157"/>
<evidence type="ECO:0000313" key="1">
    <source>
        <dbReference type="EMBL" id="SHG69169.1"/>
    </source>
</evidence>